<evidence type="ECO:0000313" key="2">
    <source>
        <dbReference type="EMBL" id="MFC7096695.1"/>
    </source>
</evidence>
<protein>
    <submittedName>
        <fullName evidence="2">Uncharacterized protein</fullName>
    </submittedName>
</protein>
<dbReference type="Pfam" id="PF26546">
    <property type="entry name" value="DUF8178"/>
    <property type="match status" value="1"/>
</dbReference>
<evidence type="ECO:0000313" key="3">
    <source>
        <dbReference type="Proteomes" id="UP001596388"/>
    </source>
</evidence>
<keyword evidence="3" id="KW-1185">Reference proteome</keyword>
<comment type="caution">
    <text evidence="2">The sequence shown here is derived from an EMBL/GenBank/DDBJ whole genome shotgun (WGS) entry which is preliminary data.</text>
</comment>
<dbReference type="GeneID" id="79269415"/>
<evidence type="ECO:0000256" key="1">
    <source>
        <dbReference type="SAM" id="Phobius"/>
    </source>
</evidence>
<name>A0ABD5WSV3_9EURY</name>
<proteinExistence type="predicted"/>
<dbReference type="EMBL" id="JBHTAG010000002">
    <property type="protein sequence ID" value="MFC7096695.1"/>
    <property type="molecule type" value="Genomic_DNA"/>
</dbReference>
<keyword evidence="1" id="KW-0472">Membrane</keyword>
<keyword evidence="1" id="KW-1133">Transmembrane helix</keyword>
<sequence length="58" mass="5908">MNRNAVIGAALMIVGTVMFLPGVTSQASQLATLALVPAAALLTYGTYLVGTSERGRAV</sequence>
<feature type="transmembrane region" description="Helical" evidence="1">
    <location>
        <begin position="30"/>
        <end position="50"/>
    </location>
</feature>
<accession>A0ABD5WSV3</accession>
<dbReference type="AlphaFoldDB" id="A0ABD5WSV3"/>
<dbReference type="Proteomes" id="UP001596388">
    <property type="component" value="Unassembled WGS sequence"/>
</dbReference>
<reference evidence="2 3" key="1">
    <citation type="journal article" date="2019" name="Int. J. Syst. Evol. Microbiol.">
        <title>The Global Catalogue of Microorganisms (GCM) 10K type strain sequencing project: providing services to taxonomists for standard genome sequencing and annotation.</title>
        <authorList>
            <consortium name="The Broad Institute Genomics Platform"/>
            <consortium name="The Broad Institute Genome Sequencing Center for Infectious Disease"/>
            <person name="Wu L."/>
            <person name="Ma J."/>
        </authorList>
    </citation>
    <scope>NUCLEOTIDE SEQUENCE [LARGE SCALE GENOMIC DNA]</scope>
    <source>
        <strain evidence="2 3">DT55</strain>
    </source>
</reference>
<dbReference type="RefSeq" id="WP_276238842.1">
    <property type="nucleotide sequence ID" value="NZ_CP119989.1"/>
</dbReference>
<organism evidence="2 3">
    <name type="scientific">Halobaculum marinum</name>
    <dbReference type="NCBI Taxonomy" id="3031996"/>
    <lineage>
        <taxon>Archaea</taxon>
        <taxon>Methanobacteriati</taxon>
        <taxon>Methanobacteriota</taxon>
        <taxon>Stenosarchaea group</taxon>
        <taxon>Halobacteria</taxon>
        <taxon>Halobacteriales</taxon>
        <taxon>Haloferacaceae</taxon>
        <taxon>Halobaculum</taxon>
    </lineage>
</organism>
<dbReference type="InterPro" id="IPR058491">
    <property type="entry name" value="DUF8178"/>
</dbReference>
<keyword evidence="1" id="KW-0812">Transmembrane</keyword>
<gene>
    <name evidence="2" type="ORF">ACFQKD_05190</name>
</gene>
<feature type="transmembrane region" description="Helical" evidence="1">
    <location>
        <begin position="5"/>
        <end position="24"/>
    </location>
</feature>